<evidence type="ECO:0000313" key="1">
    <source>
        <dbReference type="EMBL" id="CEK69162.1"/>
    </source>
</evidence>
<name>A0A0B6ZL84_9EUPU</name>
<sequence>MLSQRLHNKHIPSSNWHVVSSQCLVSETLHQNTCAHISQNIKHTFLKTSSTPFVHTFHKIYLIAVNLLSKQS</sequence>
<gene>
    <name evidence="1" type="primary">ORF69176</name>
</gene>
<dbReference type="EMBL" id="HACG01022297">
    <property type="protein sequence ID" value="CEK69162.1"/>
    <property type="molecule type" value="Transcribed_RNA"/>
</dbReference>
<organism evidence="1">
    <name type="scientific">Arion vulgaris</name>
    <dbReference type="NCBI Taxonomy" id="1028688"/>
    <lineage>
        <taxon>Eukaryota</taxon>
        <taxon>Metazoa</taxon>
        <taxon>Spiralia</taxon>
        <taxon>Lophotrochozoa</taxon>
        <taxon>Mollusca</taxon>
        <taxon>Gastropoda</taxon>
        <taxon>Heterobranchia</taxon>
        <taxon>Euthyneura</taxon>
        <taxon>Panpulmonata</taxon>
        <taxon>Eupulmonata</taxon>
        <taxon>Stylommatophora</taxon>
        <taxon>Helicina</taxon>
        <taxon>Arionoidea</taxon>
        <taxon>Arionidae</taxon>
        <taxon>Arion</taxon>
    </lineage>
</organism>
<reference evidence="1" key="1">
    <citation type="submission" date="2014-12" db="EMBL/GenBank/DDBJ databases">
        <title>Insight into the proteome of Arion vulgaris.</title>
        <authorList>
            <person name="Aradska J."/>
            <person name="Bulat T."/>
            <person name="Smidak R."/>
            <person name="Sarate P."/>
            <person name="Gangsoo J."/>
            <person name="Sialana F."/>
            <person name="Bilban M."/>
            <person name="Lubec G."/>
        </authorList>
    </citation>
    <scope>NUCLEOTIDE SEQUENCE</scope>
    <source>
        <tissue evidence="1">Skin</tissue>
    </source>
</reference>
<proteinExistence type="predicted"/>
<dbReference type="AlphaFoldDB" id="A0A0B6ZL84"/>
<accession>A0A0B6ZL84</accession>
<protein>
    <submittedName>
        <fullName evidence="1">Uncharacterized protein</fullName>
    </submittedName>
</protein>